<organism evidence="7 8">
    <name type="scientific">Lojkania enalia</name>
    <dbReference type="NCBI Taxonomy" id="147567"/>
    <lineage>
        <taxon>Eukaryota</taxon>
        <taxon>Fungi</taxon>
        <taxon>Dikarya</taxon>
        <taxon>Ascomycota</taxon>
        <taxon>Pezizomycotina</taxon>
        <taxon>Dothideomycetes</taxon>
        <taxon>Pleosporomycetidae</taxon>
        <taxon>Pleosporales</taxon>
        <taxon>Pleosporales incertae sedis</taxon>
        <taxon>Lojkania</taxon>
    </lineage>
</organism>
<dbReference type="GO" id="GO:0016226">
    <property type="term" value="P:iron-sulfur cluster assembly"/>
    <property type="evidence" value="ECO:0007669"/>
    <property type="project" value="TreeGrafter"/>
</dbReference>
<evidence type="ECO:0000256" key="1">
    <source>
        <dbReference type="ARBA" id="ARBA00004305"/>
    </source>
</evidence>
<dbReference type="GO" id="GO:0005759">
    <property type="term" value="C:mitochondrial matrix"/>
    <property type="evidence" value="ECO:0007669"/>
    <property type="project" value="UniProtKB-SubCell"/>
</dbReference>
<dbReference type="InterPro" id="IPR045179">
    <property type="entry name" value="YgfZ/GcvT"/>
</dbReference>
<proteinExistence type="inferred from homology"/>
<reference evidence="8" key="1">
    <citation type="journal article" date="2020" name="Stud. Mycol.">
        <title>101 Dothideomycetes genomes: A test case for predicting lifestyles and emergence of pathogens.</title>
        <authorList>
            <person name="Haridas S."/>
            <person name="Albert R."/>
            <person name="Binder M."/>
            <person name="Bloem J."/>
            <person name="LaButti K."/>
            <person name="Salamov A."/>
            <person name="Andreopoulos B."/>
            <person name="Baker S."/>
            <person name="Barry K."/>
            <person name="Bills G."/>
            <person name="Bluhm B."/>
            <person name="Cannon C."/>
            <person name="Castanera R."/>
            <person name="Culley D."/>
            <person name="Daum C."/>
            <person name="Ezra D."/>
            <person name="Gonzalez J."/>
            <person name="Henrissat B."/>
            <person name="Kuo A."/>
            <person name="Liang C."/>
            <person name="Lipzen A."/>
            <person name="Lutzoni F."/>
            <person name="Magnuson J."/>
            <person name="Mondo S."/>
            <person name="Nolan M."/>
            <person name="Ohm R."/>
            <person name="Pangilinan J."/>
            <person name="Park H.-J."/>
            <person name="Ramirez L."/>
            <person name="Alfaro M."/>
            <person name="Sun H."/>
            <person name="Tritt A."/>
            <person name="Yoshinaga Y."/>
            <person name="Zwiers L.-H."/>
            <person name="Turgeon B."/>
            <person name="Goodwin S."/>
            <person name="Spatafora J."/>
            <person name="Crous P."/>
            <person name="Grigoriev I."/>
        </authorList>
    </citation>
    <scope>NUCLEOTIDE SEQUENCE [LARGE SCALE GENOMIC DNA]</scope>
    <source>
        <strain evidence="8">CBS 304.66</strain>
    </source>
</reference>
<feature type="domain" description="CAF17 C-terminal" evidence="6">
    <location>
        <begin position="228"/>
        <end position="341"/>
    </location>
</feature>
<dbReference type="PANTHER" id="PTHR22602">
    <property type="entry name" value="TRANSFERASE CAF17, MITOCHONDRIAL-RELATED"/>
    <property type="match status" value="1"/>
</dbReference>
<dbReference type="InterPro" id="IPR017703">
    <property type="entry name" value="YgfZ/GCV_T_CS"/>
</dbReference>
<accession>A0A9P4N328</accession>
<keyword evidence="2" id="KW-0809">Transit peptide</keyword>
<dbReference type="AlphaFoldDB" id="A0A9P4N328"/>
<dbReference type="SUPFAM" id="SSF103025">
    <property type="entry name" value="Folate-binding domain"/>
    <property type="match status" value="1"/>
</dbReference>
<dbReference type="OrthoDB" id="191995at2759"/>
<dbReference type="Proteomes" id="UP000800093">
    <property type="component" value="Unassembled WGS sequence"/>
</dbReference>
<sequence length="341" mass="37574">NNLAPSRPAPKGLTPLPSRRLICLSGADAAKFLQGLISNNVDPNRKSPFYAAFLDARGRVLWDVFIWTYPELIREEWVCYIEVDGAEVEALLKHLKKHKLRSKLQIKLVDEDEMGVYAAWGIGAEELQSSLLIASLEDPRATGFGFRCLYKGSLSKENAMPPIPALDAEQYTLRRYLFGIPEGPSEIPRESALPMETNIDLSSGIDFQKGCYVGQELTIRTKHTGVVRKRVLPVQLYRNGDPVPAEDTAPTFDPSWNDTIESGTDIKQLDEEGGIRKGRAAGKFLGGIGNVGLAVCRLEMMTSMRVSAEGGSWRPGAEFGIQGTENADGEPVRVKAFVPPW</sequence>
<evidence type="ECO:0000256" key="2">
    <source>
        <dbReference type="ARBA" id="ARBA00022946"/>
    </source>
</evidence>
<feature type="non-terminal residue" evidence="7">
    <location>
        <position position="1"/>
    </location>
</feature>
<dbReference type="NCBIfam" id="TIGR03317">
    <property type="entry name" value="ygfZ_signature"/>
    <property type="match status" value="1"/>
</dbReference>
<protein>
    <recommendedName>
        <fullName evidence="5">Iron-sulfur cluster assembly factor IBA57 homolog, mitochondrial</fullName>
    </recommendedName>
</protein>
<comment type="caution">
    <text evidence="7">The sequence shown here is derived from an EMBL/GenBank/DDBJ whole genome shotgun (WGS) entry which is preliminary data.</text>
</comment>
<dbReference type="InterPro" id="IPR027266">
    <property type="entry name" value="TrmE/GcvT-like"/>
</dbReference>
<comment type="subcellular location">
    <subcellularLocation>
        <location evidence="1">Mitochondrion matrix</location>
    </subcellularLocation>
</comment>
<feature type="non-terminal residue" evidence="7">
    <location>
        <position position="341"/>
    </location>
</feature>
<dbReference type="PANTHER" id="PTHR22602:SF0">
    <property type="entry name" value="TRANSFERASE CAF17, MITOCHONDRIAL-RELATED"/>
    <property type="match status" value="1"/>
</dbReference>
<name>A0A9P4N328_9PLEO</name>
<dbReference type="EMBL" id="ML986683">
    <property type="protein sequence ID" value="KAF2260339.1"/>
    <property type="molecule type" value="Genomic_DNA"/>
</dbReference>
<dbReference type="InterPro" id="IPR057460">
    <property type="entry name" value="CAF17_C"/>
</dbReference>
<keyword evidence="8" id="KW-1185">Reference proteome</keyword>
<evidence type="ECO:0000313" key="8">
    <source>
        <dbReference type="Proteomes" id="UP000800093"/>
    </source>
</evidence>
<dbReference type="Pfam" id="PF25455">
    <property type="entry name" value="Beta-barrel_CAF17_C"/>
    <property type="match status" value="1"/>
</dbReference>
<evidence type="ECO:0000256" key="5">
    <source>
        <dbReference type="ARBA" id="ARBA00093637"/>
    </source>
</evidence>
<comment type="similarity">
    <text evidence="4">Belongs to the GcvT family. CAF17/IBA57 subfamily.</text>
</comment>
<evidence type="ECO:0000256" key="3">
    <source>
        <dbReference type="ARBA" id="ARBA00023128"/>
    </source>
</evidence>
<evidence type="ECO:0000313" key="7">
    <source>
        <dbReference type="EMBL" id="KAF2260339.1"/>
    </source>
</evidence>
<evidence type="ECO:0000256" key="4">
    <source>
        <dbReference type="ARBA" id="ARBA00093447"/>
    </source>
</evidence>
<gene>
    <name evidence="7" type="ORF">CC78DRAFT_442081</name>
</gene>
<evidence type="ECO:0000259" key="6">
    <source>
        <dbReference type="Pfam" id="PF25455"/>
    </source>
</evidence>
<dbReference type="Gene3D" id="3.30.1360.120">
    <property type="entry name" value="Probable tRNA modification gtpase trme, domain 1"/>
    <property type="match status" value="1"/>
</dbReference>
<keyword evidence="3" id="KW-0496">Mitochondrion</keyword>